<keyword evidence="2" id="KW-1185">Reference proteome</keyword>
<name>A0ABV7PRF9_9BURK</name>
<reference evidence="2" key="1">
    <citation type="journal article" date="2019" name="Int. J. Syst. Evol. Microbiol.">
        <title>The Global Catalogue of Microorganisms (GCM) 10K type strain sequencing project: providing services to taxonomists for standard genome sequencing and annotation.</title>
        <authorList>
            <consortium name="The Broad Institute Genomics Platform"/>
            <consortium name="The Broad Institute Genome Sequencing Center for Infectious Disease"/>
            <person name="Wu L."/>
            <person name="Ma J."/>
        </authorList>
    </citation>
    <scope>NUCLEOTIDE SEQUENCE [LARGE SCALE GENOMIC DNA]</scope>
    <source>
        <strain evidence="2">CCM 7480</strain>
    </source>
</reference>
<dbReference type="EMBL" id="JBHRVV010000001">
    <property type="protein sequence ID" value="MFC3461250.1"/>
    <property type="molecule type" value="Genomic_DNA"/>
</dbReference>
<evidence type="ECO:0000313" key="2">
    <source>
        <dbReference type="Proteomes" id="UP001595665"/>
    </source>
</evidence>
<proteinExistence type="predicted"/>
<evidence type="ECO:0000313" key="1">
    <source>
        <dbReference type="EMBL" id="MFC3461250.1"/>
    </source>
</evidence>
<accession>A0ABV7PRF9</accession>
<organism evidence="1 2">
    <name type="scientific">Massilia haematophila</name>
    <dbReference type="NCBI Taxonomy" id="457923"/>
    <lineage>
        <taxon>Bacteria</taxon>
        <taxon>Pseudomonadati</taxon>
        <taxon>Pseudomonadota</taxon>
        <taxon>Betaproteobacteria</taxon>
        <taxon>Burkholderiales</taxon>
        <taxon>Oxalobacteraceae</taxon>
        <taxon>Telluria group</taxon>
        <taxon>Massilia</taxon>
    </lineage>
</organism>
<gene>
    <name evidence="1" type="ORF">ACFOPH_23860</name>
</gene>
<dbReference type="Proteomes" id="UP001595665">
    <property type="component" value="Unassembled WGS sequence"/>
</dbReference>
<comment type="caution">
    <text evidence="1">The sequence shown here is derived from an EMBL/GenBank/DDBJ whole genome shotgun (WGS) entry which is preliminary data.</text>
</comment>
<dbReference type="RefSeq" id="WP_312551029.1">
    <property type="nucleotide sequence ID" value="NZ_JBHRVV010000001.1"/>
</dbReference>
<protein>
    <submittedName>
        <fullName evidence="1">Uncharacterized protein</fullName>
    </submittedName>
</protein>
<sequence length="266" mass="29566">MKVKDGRAIAHDNEVRVLRALHRFGWLRTRDLAALVWKRWQARPLSEPDFRPPAASASGLRMAQRTMCRLFKARQVLRGQAPNGSVIYALAEAGARRLQRLGVPAKSGKDLVRSFSSAQFRHRCIANEIAIGAIIAGLRVSTEREIAQNRWLGGAAGIAGKKPDVLLHDGGQVWLVEVEKSRKNAKDYAQLLRWLAQVGIDALRPSGPTLLDKGLHWAKVVFVCTPAFHARLCRDLAAAGWKKNVIDSVIMFKPSLYSFEDIVFSS</sequence>